<feature type="region of interest" description="Disordered" evidence="2">
    <location>
        <begin position="250"/>
        <end position="274"/>
    </location>
</feature>
<feature type="compositionally biased region" description="Acidic residues" evidence="2">
    <location>
        <begin position="337"/>
        <end position="346"/>
    </location>
</feature>
<feature type="region of interest" description="Disordered" evidence="2">
    <location>
        <begin position="648"/>
        <end position="779"/>
    </location>
</feature>
<organism evidence="4 5">
    <name type="scientific">Coccomyxa subellipsoidea</name>
    <dbReference type="NCBI Taxonomy" id="248742"/>
    <lineage>
        <taxon>Eukaryota</taxon>
        <taxon>Viridiplantae</taxon>
        <taxon>Chlorophyta</taxon>
        <taxon>core chlorophytes</taxon>
        <taxon>Trebouxiophyceae</taxon>
        <taxon>Trebouxiophyceae incertae sedis</taxon>
        <taxon>Coccomyxaceae</taxon>
        <taxon>Coccomyxa</taxon>
    </lineage>
</organism>
<dbReference type="PROSITE" id="PS51913">
    <property type="entry name" value="HTH_HARE"/>
    <property type="match status" value="1"/>
</dbReference>
<reference evidence="4 5" key="1">
    <citation type="journal article" date="2024" name="Nat. Commun.">
        <title>Phylogenomics reveals the evolutionary origins of lichenization in chlorophyte algae.</title>
        <authorList>
            <person name="Puginier C."/>
            <person name="Libourel C."/>
            <person name="Otte J."/>
            <person name="Skaloud P."/>
            <person name="Haon M."/>
            <person name="Grisel S."/>
            <person name="Petersen M."/>
            <person name="Berrin J.G."/>
            <person name="Delaux P.M."/>
            <person name="Dal Grande F."/>
            <person name="Keller J."/>
        </authorList>
    </citation>
    <scope>NUCLEOTIDE SEQUENCE [LARGE SCALE GENOMIC DNA]</scope>
    <source>
        <strain evidence="4 5">SAG 216-7</strain>
    </source>
</reference>
<feature type="region of interest" description="Disordered" evidence="2">
    <location>
        <begin position="329"/>
        <end position="419"/>
    </location>
</feature>
<feature type="compositionally biased region" description="Low complexity" evidence="2">
    <location>
        <begin position="744"/>
        <end position="758"/>
    </location>
</feature>
<feature type="domain" description="HTH HARE-type" evidence="3">
    <location>
        <begin position="116"/>
        <end position="189"/>
    </location>
</feature>
<gene>
    <name evidence="4" type="ORF">WJX75_009252</name>
</gene>
<feature type="compositionally biased region" description="Low complexity" evidence="2">
    <location>
        <begin position="60"/>
        <end position="79"/>
    </location>
</feature>
<keyword evidence="1" id="KW-0804">Transcription</keyword>
<sequence length="779" mass="81691">MQRKRSSDELGEPPAMLAGHTSKRGRVVKPKLWDDGTEAPIAMGGSKLARRTPPPKDDSGPSSGSDRPRRPASASASLGTAKKATVPLRDETGRFAGVRPKTAAERSQSGISTQGGIFKSAAEKVLRQKCKLMSTGDIAREAIKYNLISCQGKTPEATMASALYTDLKRKESASIFIRPHEGLFGLREWLDKDFKMEEPEEQLNLPRGNGSAKYRYEASVGVGEYAGDYESDEHLPGSADGGLRVGPYLPPRTKRRIPSAPANGTMKGGAQLPGWPRGGLSRAASTGAVDEATTARTEFGAVRSKSMGKDALAPMDGMDALMEAVALENQRSRPLPDEDFDDDEMEPSTAGSPLGKEAQRDDARSRRGLRAAPVKSRKLQPPSPEHNGRREVPLPMRRKRSSMMTHAPNGGSHRSALLDDDALGRSPRSVAAKARYANPSAQAIASQAEEEGLEVEGFGAARLKAAQAKLAAAGGLTLSKDIKQDNILNLPLPDFEIEAGEDGEAEEAEDALTPDEAPAKDAVINEPAEALDALDASRENSEDGSVAPAAAPQPEPVPSLALLHKMEMALRSLENSKGHMHPSLQVGNACIDLSKAYLAAKQGEQAGKHLHRAIGILNQSGRGNNLSKEAQEHVSYLLGRVADLKAEAAHTSSAPAQQLPQQLGEPAPTSIPTPKMLNPPPYILPSGVPAQPTADQVATPSAQPATQSAAPVQAPGAAQQAARPSAPAGLGMGLPQPPAPAPPSQTQAPAAPSSPGTSKPVVDGALPATSAPALIHTSA</sequence>
<dbReference type="EMBL" id="JALJOT010000008">
    <property type="protein sequence ID" value="KAK9908529.1"/>
    <property type="molecule type" value="Genomic_DNA"/>
</dbReference>
<evidence type="ECO:0000313" key="4">
    <source>
        <dbReference type="EMBL" id="KAK9908529.1"/>
    </source>
</evidence>
<accession>A0ABR2YNA5</accession>
<evidence type="ECO:0000256" key="1">
    <source>
        <dbReference type="ARBA" id="ARBA00023163"/>
    </source>
</evidence>
<name>A0ABR2YNA5_9CHLO</name>
<feature type="compositionally biased region" description="Polar residues" evidence="2">
    <location>
        <begin position="650"/>
        <end position="661"/>
    </location>
</feature>
<dbReference type="Pfam" id="PF05066">
    <property type="entry name" value="HARE-HTH"/>
    <property type="match status" value="1"/>
</dbReference>
<dbReference type="InterPro" id="IPR007759">
    <property type="entry name" value="Asxl_HARE-HTH"/>
</dbReference>
<feature type="compositionally biased region" description="Low complexity" evidence="2">
    <location>
        <begin position="698"/>
        <end position="729"/>
    </location>
</feature>
<feature type="region of interest" description="Disordered" evidence="2">
    <location>
        <begin position="536"/>
        <end position="556"/>
    </location>
</feature>
<keyword evidence="5" id="KW-1185">Reference proteome</keyword>
<feature type="region of interest" description="Disordered" evidence="2">
    <location>
        <begin position="1"/>
        <end position="112"/>
    </location>
</feature>
<proteinExistence type="predicted"/>
<dbReference type="Proteomes" id="UP001491310">
    <property type="component" value="Unassembled WGS sequence"/>
</dbReference>
<evidence type="ECO:0000313" key="5">
    <source>
        <dbReference type="Proteomes" id="UP001491310"/>
    </source>
</evidence>
<evidence type="ECO:0000259" key="3">
    <source>
        <dbReference type="PROSITE" id="PS51913"/>
    </source>
</evidence>
<comment type="caution">
    <text evidence="4">The sequence shown here is derived from an EMBL/GenBank/DDBJ whole genome shotgun (WGS) entry which is preliminary data.</text>
</comment>
<evidence type="ECO:0000256" key="2">
    <source>
        <dbReference type="SAM" id="MobiDB-lite"/>
    </source>
</evidence>
<protein>
    <recommendedName>
        <fullName evidence="3">HTH HARE-type domain-containing protein</fullName>
    </recommendedName>
</protein>